<name>A0ABW1XFW4_9ALTE</name>
<keyword evidence="3 9" id="KW-0547">Nucleotide-binding</keyword>
<dbReference type="Proteomes" id="UP001596364">
    <property type="component" value="Unassembled WGS sequence"/>
</dbReference>
<evidence type="ECO:0000259" key="10">
    <source>
        <dbReference type="Pfam" id="PF00294"/>
    </source>
</evidence>
<comment type="activity regulation">
    <text evidence="9">Activated by a monovalent cation that binds near, but not in, the active site. The most likely occupant of the site in vivo is potassium. Ion binding induces a conformational change that may alter substrate affinity.</text>
</comment>
<keyword evidence="12" id="KW-1185">Reference proteome</keyword>
<feature type="binding site" evidence="9">
    <location>
        <position position="237"/>
    </location>
    <ligand>
        <name>K(+)</name>
        <dbReference type="ChEBI" id="CHEBI:29103"/>
    </ligand>
</feature>
<evidence type="ECO:0000256" key="8">
    <source>
        <dbReference type="ARBA" id="ARBA00023277"/>
    </source>
</evidence>
<dbReference type="CDD" id="cd01174">
    <property type="entry name" value="ribokinase"/>
    <property type="match status" value="1"/>
</dbReference>
<evidence type="ECO:0000256" key="2">
    <source>
        <dbReference type="ARBA" id="ARBA00022723"/>
    </source>
</evidence>
<dbReference type="Pfam" id="PF00294">
    <property type="entry name" value="PfkB"/>
    <property type="match status" value="1"/>
</dbReference>
<feature type="binding site" evidence="9">
    <location>
        <position position="239"/>
    </location>
    <ligand>
        <name>K(+)</name>
        <dbReference type="ChEBI" id="CHEBI:29103"/>
    </ligand>
</feature>
<organism evidence="11 12">
    <name type="scientific">Pseudobowmanella zhangzhouensis</name>
    <dbReference type="NCBI Taxonomy" id="1537679"/>
    <lineage>
        <taxon>Bacteria</taxon>
        <taxon>Pseudomonadati</taxon>
        <taxon>Pseudomonadota</taxon>
        <taxon>Gammaproteobacteria</taxon>
        <taxon>Alteromonadales</taxon>
        <taxon>Alteromonadaceae</taxon>
    </lineage>
</organism>
<feature type="binding site" evidence="9">
    <location>
        <begin position="242"/>
        <end position="243"/>
    </location>
    <ligand>
        <name>ATP</name>
        <dbReference type="ChEBI" id="CHEBI:30616"/>
    </ligand>
</feature>
<dbReference type="Gene3D" id="3.40.1190.20">
    <property type="match status" value="1"/>
</dbReference>
<comment type="similarity">
    <text evidence="9">Belongs to the carbohydrate kinase PfkB family. Ribokinase subfamily.</text>
</comment>
<comment type="catalytic activity">
    <reaction evidence="9">
        <text>D-ribose + ATP = D-ribose 5-phosphate + ADP + H(+)</text>
        <dbReference type="Rhea" id="RHEA:13697"/>
        <dbReference type="ChEBI" id="CHEBI:15378"/>
        <dbReference type="ChEBI" id="CHEBI:30616"/>
        <dbReference type="ChEBI" id="CHEBI:47013"/>
        <dbReference type="ChEBI" id="CHEBI:78346"/>
        <dbReference type="ChEBI" id="CHEBI:456216"/>
        <dbReference type="EC" id="2.7.1.15"/>
    </reaction>
</comment>
<dbReference type="RefSeq" id="WP_131259010.1">
    <property type="nucleotide sequence ID" value="NZ_JBHSUS010000001.1"/>
</dbReference>
<keyword evidence="4 9" id="KW-0418">Kinase</keyword>
<comment type="subunit">
    <text evidence="9">Homodimer.</text>
</comment>
<comment type="pathway">
    <text evidence="9">Carbohydrate metabolism; D-ribose degradation; D-ribose 5-phosphate from beta-D-ribopyranose: step 2/2.</text>
</comment>
<comment type="subcellular location">
    <subcellularLocation>
        <location evidence="9">Cytoplasm</location>
    </subcellularLocation>
</comment>
<dbReference type="PANTHER" id="PTHR10584:SF166">
    <property type="entry name" value="RIBOKINASE"/>
    <property type="match status" value="1"/>
</dbReference>
<feature type="domain" description="Carbohydrate kinase PfkB" evidence="10">
    <location>
        <begin position="6"/>
        <end position="285"/>
    </location>
</feature>
<protein>
    <recommendedName>
        <fullName evidence="9">Ribokinase</fullName>
        <shortName evidence="9">RK</shortName>
        <ecNumber evidence="9">2.7.1.15</ecNumber>
    </recommendedName>
</protein>
<gene>
    <name evidence="9" type="primary">rbsK</name>
    <name evidence="11" type="ORF">ACFP85_01865</name>
</gene>
<proteinExistence type="inferred from homology"/>
<dbReference type="HAMAP" id="MF_01987">
    <property type="entry name" value="Ribokinase"/>
    <property type="match status" value="1"/>
</dbReference>
<feature type="binding site" evidence="9">
    <location>
        <position position="136"/>
    </location>
    <ligand>
        <name>substrate</name>
    </ligand>
</feature>
<reference evidence="12" key="1">
    <citation type="journal article" date="2019" name="Int. J. Syst. Evol. Microbiol.">
        <title>The Global Catalogue of Microorganisms (GCM) 10K type strain sequencing project: providing services to taxonomists for standard genome sequencing and annotation.</title>
        <authorList>
            <consortium name="The Broad Institute Genomics Platform"/>
            <consortium name="The Broad Institute Genome Sequencing Center for Infectious Disease"/>
            <person name="Wu L."/>
            <person name="Ma J."/>
        </authorList>
    </citation>
    <scope>NUCLEOTIDE SEQUENCE [LARGE SCALE GENOMIC DNA]</scope>
    <source>
        <strain evidence="12">CGMCC 1.16031</strain>
    </source>
</reference>
<comment type="caution">
    <text evidence="11">The sequence shown here is derived from an EMBL/GenBank/DDBJ whole genome shotgun (WGS) entry which is preliminary data.</text>
</comment>
<feature type="binding site" evidence="9">
    <location>
        <begin position="211"/>
        <end position="216"/>
    </location>
    <ligand>
        <name>ATP</name>
        <dbReference type="ChEBI" id="CHEBI:30616"/>
    </ligand>
</feature>
<evidence type="ECO:0000256" key="5">
    <source>
        <dbReference type="ARBA" id="ARBA00022840"/>
    </source>
</evidence>
<evidence type="ECO:0000256" key="1">
    <source>
        <dbReference type="ARBA" id="ARBA00022679"/>
    </source>
</evidence>
<comment type="caution">
    <text evidence="9">Lacks conserved residue(s) required for the propagation of feature annotation.</text>
</comment>
<dbReference type="InterPro" id="IPR002139">
    <property type="entry name" value="Ribo/fructo_kinase"/>
</dbReference>
<evidence type="ECO:0000313" key="12">
    <source>
        <dbReference type="Proteomes" id="UP001596364"/>
    </source>
</evidence>
<accession>A0ABW1XFW4</accession>
<feature type="binding site" evidence="9">
    <location>
        <begin position="38"/>
        <end position="42"/>
    </location>
    <ligand>
        <name>substrate</name>
    </ligand>
</feature>
<dbReference type="InterPro" id="IPR029056">
    <property type="entry name" value="Ribokinase-like"/>
</dbReference>
<keyword evidence="9" id="KW-0963">Cytoplasm</keyword>
<sequence length="298" mass="31560">MAIFNLGSVNIDHVYQVPHFVRPGETLASLDYARVLGGKGANQSLALAKAGASVKHIGQMHTADEDFWQQIQQTGVDCECLRKGTTPSGHAIIQVIPEGENAIVLFGGANQVIEMGDIEAALQGAGNEDWFLTQNETSQVPQALAYARKQGLKTAYNPAPACGIEKQVNPADVDLLVVNQTEAEAITGLRDLEQQVDYFAANWAHAMVVLTLGGDGALLICDKGILQVSAFETEVVDTTAAGDTFIGFFLAALSRNESEQDAIQQACAAAALSVQKAGASTSIPSLDEVDDFLAEVTE</sequence>
<comment type="cofactor">
    <cofactor evidence="9">
        <name>Mg(2+)</name>
        <dbReference type="ChEBI" id="CHEBI:18420"/>
    </cofactor>
    <text evidence="9">Requires a divalent cation, most likely magnesium in vivo, as an electrophilic catalyst to aid phosphoryl group transfer. It is the chelate of the metal and the nucleotide that is the actual substrate.</text>
</comment>
<feature type="active site" description="Proton acceptor" evidence="9">
    <location>
        <position position="243"/>
    </location>
</feature>
<keyword evidence="7 9" id="KW-0630">Potassium</keyword>
<evidence type="ECO:0000256" key="4">
    <source>
        <dbReference type="ARBA" id="ARBA00022777"/>
    </source>
</evidence>
<dbReference type="InterPro" id="IPR011611">
    <property type="entry name" value="PfkB_dom"/>
</dbReference>
<evidence type="ECO:0000256" key="6">
    <source>
        <dbReference type="ARBA" id="ARBA00022842"/>
    </source>
</evidence>
<evidence type="ECO:0000313" key="11">
    <source>
        <dbReference type="EMBL" id="MFC6438900.1"/>
    </source>
</evidence>
<feature type="binding site" evidence="9">
    <location>
        <begin position="10"/>
        <end position="12"/>
    </location>
    <ligand>
        <name>substrate</name>
    </ligand>
</feature>
<feature type="binding site" evidence="9">
    <location>
        <position position="276"/>
    </location>
    <ligand>
        <name>K(+)</name>
        <dbReference type="ChEBI" id="CHEBI:29103"/>
    </ligand>
</feature>
<feature type="binding site" evidence="9">
    <location>
        <position position="273"/>
    </location>
    <ligand>
        <name>K(+)</name>
        <dbReference type="ChEBI" id="CHEBI:29103"/>
    </ligand>
</feature>
<evidence type="ECO:0000256" key="9">
    <source>
        <dbReference type="HAMAP-Rule" id="MF_01987"/>
    </source>
</evidence>
<dbReference type="EMBL" id="JBHSUS010000001">
    <property type="protein sequence ID" value="MFC6438900.1"/>
    <property type="molecule type" value="Genomic_DNA"/>
</dbReference>
<keyword evidence="8 9" id="KW-0119">Carbohydrate metabolism</keyword>
<dbReference type="SUPFAM" id="SSF53613">
    <property type="entry name" value="Ribokinase-like"/>
    <property type="match status" value="1"/>
</dbReference>
<dbReference type="GO" id="GO:0004747">
    <property type="term" value="F:ribokinase activity"/>
    <property type="evidence" value="ECO:0007669"/>
    <property type="project" value="UniProtKB-EC"/>
</dbReference>
<feature type="binding site" evidence="9">
    <location>
        <position position="243"/>
    </location>
    <ligand>
        <name>substrate</name>
    </ligand>
</feature>
<keyword evidence="1 9" id="KW-0808">Transferase</keyword>
<feature type="binding site" evidence="9">
    <location>
        <position position="282"/>
    </location>
    <ligand>
        <name>K(+)</name>
        <dbReference type="ChEBI" id="CHEBI:29103"/>
    </ligand>
</feature>
<keyword evidence="6 9" id="KW-0460">Magnesium</keyword>
<feature type="binding site" evidence="9">
    <location>
        <position position="179"/>
    </location>
    <ligand>
        <name>ATP</name>
        <dbReference type="ChEBI" id="CHEBI:30616"/>
    </ligand>
</feature>
<keyword evidence="2 9" id="KW-0479">Metal-binding</keyword>
<comment type="function">
    <text evidence="9">Catalyzes the phosphorylation of ribose at O-5 in a reaction requiring ATP and magnesium. The resulting D-ribose-5-phosphate can then be used either for sythesis of nucleotides, histidine, and tryptophan, or as a component of the pentose phosphate pathway.</text>
</comment>
<keyword evidence="5 9" id="KW-0067">ATP-binding</keyword>
<evidence type="ECO:0000256" key="3">
    <source>
        <dbReference type="ARBA" id="ARBA00022741"/>
    </source>
</evidence>
<dbReference type="PRINTS" id="PR00990">
    <property type="entry name" value="RIBOKINASE"/>
</dbReference>
<dbReference type="PANTHER" id="PTHR10584">
    <property type="entry name" value="SUGAR KINASE"/>
    <property type="match status" value="1"/>
</dbReference>
<dbReference type="InterPro" id="IPR011877">
    <property type="entry name" value="Ribokinase"/>
</dbReference>
<evidence type="ECO:0000256" key="7">
    <source>
        <dbReference type="ARBA" id="ARBA00022958"/>
    </source>
</evidence>
<dbReference type="EC" id="2.7.1.15" evidence="9"/>
<feature type="binding site" evidence="9">
    <location>
        <position position="278"/>
    </location>
    <ligand>
        <name>K(+)</name>
        <dbReference type="ChEBI" id="CHEBI:29103"/>
    </ligand>
</feature>